<reference evidence="1" key="1">
    <citation type="submission" date="2022-03" db="EMBL/GenBank/DDBJ databases">
        <title>Genomic analyses of argali, domestic sheep and their hybrids provide insights into chromosomal evolution, heterosis and genetic basis of agronomic traits.</title>
        <authorList>
            <person name="Li M."/>
        </authorList>
    </citation>
    <scope>NUCLEOTIDE SEQUENCE</scope>
    <source>
        <strain evidence="1">F1 hybrid</strain>
    </source>
</reference>
<dbReference type="EMBL" id="CM043026">
    <property type="protein sequence ID" value="KAI4590584.1"/>
    <property type="molecule type" value="Genomic_DNA"/>
</dbReference>
<dbReference type="Proteomes" id="UP001057279">
    <property type="component" value="Linkage Group LG01"/>
</dbReference>
<sequence length="2419" mass="273054">MKRTDSGSCCRRRCDCGCCCRAVRRAHHAPYWSRDAARIPPSSRQSPGRERRHPEPAGSWAAAAEEEEAAAAAAPWMRDYFAEDDGEMVPRTSHAAAFLTDTKDRGPPVQSQTWRSGDKVPFGHSLRAFERPLQVQTQALRDFEKHLNDLKKENFSLKLRIYFLEERMQQKYEASREDIYKRNIELKVEVESLKRELQDKRQHLDKTCADAETINSHNEAELRRQFEERQQETEHVYELLENKIQLLQEESRLAKNEAARMAALVEAEKECNLELSEKLKGVTKEREGVPGDQVKSDQYTEALAQRDKRIEELSQSLAAQEKLVEQLSQEKQQLLHLLEEPADMEVQPVTEDLLKQQKLNSNETGTTQQSVSESHLAELQEKIQQTETTNKILQEKLNEMSCELKSAQESSQKQDDTIQNLKETLKSRESETEELYQVIEGQNDTMAKLREMLHQSQLKQLHNSEGTSPAQQQVALLDLQSALFCSQLEIQKLQRAVRQKERQLADARRCVRFVEAAAQERQQQKEASWKHNQELRKALQQLQGELQSKSQQLHTLEAEKYTEIRTQEQHIQHLHHSLSHKEQLLQEFRELLQYRNNSDKTLEANEMLLEKLRQRIQDRDVALERAIDEKFSSLEEKEKELRQLHLAMRERDHDLERLRGILSSNEATMQSMESLLRSKGLEVEQLSATCQNLQWLKEEMETKFSCWQKEQESIIQQLQTSLHDRNKEVEDLTATLLCKLGPGQSEIAEELCQRLQRKERMLQDLLSDRNKQAVEYEMEIQGLLQSMSTREQESRAAAEKMVQALMERNSELQALRQYLGGKDFMMSQAPLSNRPAEVTSISPHLEEQTGQGSVHIPSRDESTSLTAKGDATVPRSSLGDLDTVAGLEKELSNAKEELELMAKKERESRMELSALQSMVAVQEQELQVQAADMESLTRTIQIKEDLIKDLQMQLVDPEDIPAMERLTQEVLLLREKVASVESQGQETSGNRRQQLLLMLEGLVDERSRLNEALQAERQLYSSLVKFHAHPESSERDRTLQVELEGAQVIRNRLEEVLGRSLERLSRLETLAAIGGTAAGDDTEDASTEFTDSIEEEAAHNSHQQLIKVALEKSRAAVETQNVSLAPPSLTGGDSNRGLQEEMLHLRAEIHRHLEEKRKAEGELKELKAQIEEAGFSSVAHIRNTMLSLCLENAELKEQMGEAMSDGWEIEEDKEKGEVMVETVVAKRGLNENSLQAEFRKVQGKLKNARNIISLLKEQLVLSSKEGTSKLNPELLVHLAQEINRMNTELAHSPGKRQCLEGEGVTTRSCPRPRSLDLGAALTVDAHQLDNQPQTHDPGPQSEFRLSGSTKHLRSQLAQCKQRYQDLQEKLLISEATVFAQANQLEKYRVMFTGGSSVKQDSKQVQVDLQDLGYETCGRSENEAEREESTSPECEEHNSLRETVLMEGLCPKQGHLGSTIASPPGKKPPDSQLGKQEELRAYGKSEDISVLRKDIKDLKAQLQNANKVIQNLKSRVRSLSVTSDYSSSLERPRKLKAVGALEGSSPHSVTDEDEGWLSDGTGAFYPPGLQAKKDLESLIQRVSQLEAQLPKTGTEGKLAEELRSASWPGKYDSLIQDQARELSYLRQKIREGRGICYLLTQHSKDTVKSFEDLLRSNDIDYYLGQSFREHLAQGSQLTERLTSKLSTKDHKSEKDQAGLEPLALRLSRELQEKEKVIEVLQAKLDARSLTPCSSHALSDSQRSPSSSSFLSDELEACSDMDIASEYTHYEEKKASPGHSDSIHHSSHSAVLSSKPSATSSSQGIKAEPSSNPISFPAPQNPPNEASQAHPGVTSVHPASPATLPTNPPEARSSPYLNPPQPLCPLRSTTERSRILEPGYLGSSGQWDMMRPQKGSMSGDLSSGSSMYQLNSKPTGADLLEEHLGEIRNLRQRLEESICINDRLREQLEHRLSSTARESGSTSNFYSQGLESTPQLSNENRVLREENHRLQAQLSHVSREHSQETECLREALLTSRSRLQELEMELEHQKVDRQQLLEDLKEKQQEILHFQEERLSLQEKDSRLQHKLALLQQQCEQKQQLFQSLQSELQIYEALYGDSKKGLKAYTWDACHQVPLSSDLSHLVAEIRALRGQLEQSIQVNNCLRLQLEQQLDGGASKASLSSSVNQKFPTNTDPGNKQPFFQDSVASPPVRDVGMNSPVLVFPSSSSEAPGPETTTFSRTNELGLDASPVMKNPPKLEGDATDGSFANKHGRHVIGHIDDYSALREQIGEGRVLVKKIASLVRPTCSFSGLEAPGIEVMGSEGIQELRSSATALHHRLEESASLLTMFWRAALPSSPGAMLVGKVGESMKKELLELRTKLSKQESLLQSTSERLKTANQQKESMEQFIFSQLTRTHDVLKKARTNLEVKSLRALPCTPVL</sequence>
<protein>
    <submittedName>
        <fullName evidence="1">Uncharacterized protein</fullName>
    </submittedName>
</protein>
<organism evidence="1 2">
    <name type="scientific">Ovis ammon polii x Ovis aries</name>
    <dbReference type="NCBI Taxonomy" id="2918886"/>
    <lineage>
        <taxon>Eukaryota</taxon>
        <taxon>Metazoa</taxon>
        <taxon>Chordata</taxon>
        <taxon>Craniata</taxon>
        <taxon>Vertebrata</taxon>
        <taxon>Euteleostomi</taxon>
        <taxon>Mammalia</taxon>
        <taxon>Eutheria</taxon>
        <taxon>Laurasiatheria</taxon>
        <taxon>Artiodactyla</taxon>
        <taxon>Ruminantia</taxon>
        <taxon>Pecora</taxon>
        <taxon>Bovidae</taxon>
        <taxon>Caprinae</taxon>
        <taxon>Ovis</taxon>
    </lineage>
</organism>
<proteinExistence type="predicted"/>
<evidence type="ECO:0000313" key="1">
    <source>
        <dbReference type="EMBL" id="KAI4590584.1"/>
    </source>
</evidence>
<evidence type="ECO:0000313" key="2">
    <source>
        <dbReference type="Proteomes" id="UP001057279"/>
    </source>
</evidence>
<accession>A0ACB9VKN6</accession>
<name>A0ACB9VKN6_9CETA</name>
<comment type="caution">
    <text evidence="1">The sequence shown here is derived from an EMBL/GenBank/DDBJ whole genome shotgun (WGS) entry which is preliminary data.</text>
</comment>
<gene>
    <name evidence="1" type="ORF">MJG53_001633</name>
</gene>
<keyword evidence="2" id="KW-1185">Reference proteome</keyword>